<proteinExistence type="predicted"/>
<dbReference type="Pfam" id="PF07691">
    <property type="entry name" value="PA14"/>
    <property type="match status" value="1"/>
</dbReference>
<dbReference type="InterPro" id="IPR011658">
    <property type="entry name" value="PA14_dom"/>
</dbReference>
<dbReference type="EMBL" id="SJZI01000052">
    <property type="protein sequence ID" value="TCJ12188.1"/>
    <property type="molecule type" value="Genomic_DNA"/>
</dbReference>
<protein>
    <recommendedName>
        <fullName evidence="2">PA14 domain-containing protein</fullName>
    </recommendedName>
</protein>
<evidence type="ECO:0000313" key="4">
    <source>
        <dbReference type="Proteomes" id="UP000295334"/>
    </source>
</evidence>
<feature type="domain" description="PA14" evidence="2">
    <location>
        <begin position="635"/>
        <end position="777"/>
    </location>
</feature>
<evidence type="ECO:0000313" key="3">
    <source>
        <dbReference type="EMBL" id="TCJ12188.1"/>
    </source>
</evidence>
<dbReference type="RefSeq" id="WP_131450662.1">
    <property type="nucleotide sequence ID" value="NZ_SJZI01000052.1"/>
</dbReference>
<dbReference type="PROSITE" id="PS51820">
    <property type="entry name" value="PA14"/>
    <property type="match status" value="1"/>
</dbReference>
<feature type="region of interest" description="Disordered" evidence="1">
    <location>
        <begin position="75"/>
        <end position="101"/>
    </location>
</feature>
<organism evidence="3 4">
    <name type="scientific">Flaviaesturariibacter flavus</name>
    <dbReference type="NCBI Taxonomy" id="2502780"/>
    <lineage>
        <taxon>Bacteria</taxon>
        <taxon>Pseudomonadati</taxon>
        <taxon>Bacteroidota</taxon>
        <taxon>Chitinophagia</taxon>
        <taxon>Chitinophagales</taxon>
        <taxon>Chitinophagaceae</taxon>
        <taxon>Flaviaestuariibacter</taxon>
    </lineage>
</organism>
<dbReference type="Proteomes" id="UP000295334">
    <property type="component" value="Unassembled WGS sequence"/>
</dbReference>
<dbReference type="SMART" id="SM00758">
    <property type="entry name" value="PA14"/>
    <property type="match status" value="1"/>
</dbReference>
<dbReference type="InterPro" id="IPR037524">
    <property type="entry name" value="PA14/GLEYA"/>
</dbReference>
<dbReference type="Gene3D" id="3.90.182.10">
    <property type="entry name" value="Toxin - Anthrax Protective Antigen,domain 1"/>
    <property type="match status" value="1"/>
</dbReference>
<comment type="caution">
    <text evidence="3">The sequence shown here is derived from an EMBL/GenBank/DDBJ whole genome shotgun (WGS) entry which is preliminary data.</text>
</comment>
<reference evidence="3 4" key="1">
    <citation type="submission" date="2019-03" db="EMBL/GenBank/DDBJ databases">
        <authorList>
            <person name="Kim M.K.M."/>
        </authorList>
    </citation>
    <scope>NUCLEOTIDE SEQUENCE [LARGE SCALE GENOMIC DNA]</scope>
    <source>
        <strain evidence="3 4">17J68-12</strain>
    </source>
</reference>
<dbReference type="AlphaFoldDB" id="A0A4R1B707"/>
<dbReference type="SUPFAM" id="SSF56988">
    <property type="entry name" value="Anthrax protective antigen"/>
    <property type="match status" value="1"/>
</dbReference>
<keyword evidence="4" id="KW-1185">Reference proteome</keyword>
<sequence length="824" mass="89752">MILQFLNAKAKAIALFFFFLIYAETVLAGRVGTRAQFIVQSGNNRRGKQPVRVLPGTGSEMTPLRIEDLKRPVSVVSEGSEPSDQKEHVPEVEDIGGPGQPEMSSFSSVNAKNMVDLFSGDFSYNIPLLDVGGYPVNLAYRGGVGMDQEASWVGLGWNINPGTISRNLRGVPDDFNGTDSITKTTSIRPNQTVGVTGGADFELAALPILRLGGSLGVFKNTYKGIGVERSLNATLNSGSKAAGSLSGGLSITNNSQEGITISPSISVRLSSADGSSGSTGIGSFNIGTSYNSRTGLKGLQLGIGLQQYKAATKDQAASTESAGSISSSISFASPTTNPSITIPFTSEQYSFTAKVGLEMFVAHPNLSLTGYVSKQYIAEADKTTSLPAFGYLNAQAGARNRSALLDFNREKEIPYREKPAVPHIALPFYTYDAYSISGEGTGGMFRAYRGDIGFVYDHQMRTRDQSARGSIDVGVGNVVHGGFDINVTRAFTQNGPWLSQNIMAKSVDFRDNNGLFQASYFRNPGEKAINSKAFYDAIGGDDVVTTSLFQPFVSDPNMAATSFLTRYRNQRPVGQIALSRENAVKPERDKRTQVISYLNADEADKVGLARYIENYMVNTFPSAICAPPTTEDGNADGTGLLAEYYTNMDLEGTPWATQVDGYLEHSPPWALNGPLPGFPKVDQFSIRWTGRIKPPVSGKYQFYVASDDGVRIWINDSLLIDDWSIHGSQERSCEVNLVGGEFYRMRIEYFEYNEQAGIHIKWAKPGDGGWSPIPPQYLYKPAALSYTVGNYLTREKRVNNFRKPHHISEIDVLNADGRRYVYGL</sequence>
<evidence type="ECO:0000259" key="2">
    <source>
        <dbReference type="PROSITE" id="PS51820"/>
    </source>
</evidence>
<gene>
    <name evidence="3" type="ORF">EPD60_16725</name>
</gene>
<name>A0A4R1B707_9BACT</name>
<accession>A0A4R1B707</accession>
<dbReference type="OrthoDB" id="9814627at2"/>
<evidence type="ECO:0000256" key="1">
    <source>
        <dbReference type="SAM" id="MobiDB-lite"/>
    </source>
</evidence>